<dbReference type="EMBL" id="LSRX01000180">
    <property type="protein sequence ID" value="OLQ05586.1"/>
    <property type="molecule type" value="Genomic_DNA"/>
</dbReference>
<keyword evidence="1" id="KW-1133">Transmembrane helix</keyword>
<gene>
    <name evidence="2" type="ORF">AK812_SmicGene11194</name>
</gene>
<keyword evidence="3" id="KW-1185">Reference proteome</keyword>
<dbReference type="AlphaFoldDB" id="A0A1Q9EDS4"/>
<dbReference type="Proteomes" id="UP000186817">
    <property type="component" value="Unassembled WGS sequence"/>
</dbReference>
<evidence type="ECO:0000313" key="3">
    <source>
        <dbReference type="Proteomes" id="UP000186817"/>
    </source>
</evidence>
<evidence type="ECO:0000256" key="1">
    <source>
        <dbReference type="SAM" id="Phobius"/>
    </source>
</evidence>
<proteinExistence type="predicted"/>
<organism evidence="2 3">
    <name type="scientific">Symbiodinium microadriaticum</name>
    <name type="common">Dinoflagellate</name>
    <name type="synonym">Zooxanthella microadriatica</name>
    <dbReference type="NCBI Taxonomy" id="2951"/>
    <lineage>
        <taxon>Eukaryota</taxon>
        <taxon>Sar</taxon>
        <taxon>Alveolata</taxon>
        <taxon>Dinophyceae</taxon>
        <taxon>Suessiales</taxon>
        <taxon>Symbiodiniaceae</taxon>
        <taxon>Symbiodinium</taxon>
    </lineage>
</organism>
<feature type="transmembrane region" description="Helical" evidence="1">
    <location>
        <begin position="16"/>
        <end position="36"/>
    </location>
</feature>
<evidence type="ECO:0000313" key="2">
    <source>
        <dbReference type="EMBL" id="OLQ05586.1"/>
    </source>
</evidence>
<keyword evidence="1" id="KW-0472">Membrane</keyword>
<keyword evidence="1" id="KW-0812">Transmembrane</keyword>
<protein>
    <submittedName>
        <fullName evidence="2">Uncharacterized protein</fullName>
    </submittedName>
</protein>
<reference evidence="2 3" key="1">
    <citation type="submission" date="2016-02" db="EMBL/GenBank/DDBJ databases">
        <title>Genome analysis of coral dinoflagellate symbionts highlights evolutionary adaptations to a symbiotic lifestyle.</title>
        <authorList>
            <person name="Aranda M."/>
            <person name="Li Y."/>
            <person name="Liew Y.J."/>
            <person name="Baumgarten S."/>
            <person name="Simakov O."/>
            <person name="Wilson M."/>
            <person name="Piel J."/>
            <person name="Ashoor H."/>
            <person name="Bougouffa S."/>
            <person name="Bajic V.B."/>
            <person name="Ryu T."/>
            <person name="Ravasi T."/>
            <person name="Bayer T."/>
            <person name="Micklem G."/>
            <person name="Kim H."/>
            <person name="Bhak J."/>
            <person name="Lajeunesse T.C."/>
            <person name="Voolstra C.R."/>
        </authorList>
    </citation>
    <scope>NUCLEOTIDE SEQUENCE [LARGE SCALE GENOMIC DNA]</scope>
    <source>
        <strain evidence="2 3">CCMP2467</strain>
    </source>
</reference>
<accession>A0A1Q9EDS4</accession>
<name>A0A1Q9EDS4_SYMMI</name>
<sequence length="96" mass="10616">MVADGLEKVEGSLMSSHFGLVLMLKLGITCYCYPWAASIRQISPDKDVPIKSGCTTSLASLSELRMVWLELPTLLLQCSLYEAEDFGTHCSAMERK</sequence>
<comment type="caution">
    <text evidence="2">The sequence shown here is derived from an EMBL/GenBank/DDBJ whole genome shotgun (WGS) entry which is preliminary data.</text>
</comment>